<accession>A0A345P2V9</accession>
<dbReference type="PANTHER" id="PTHR13789:SF309">
    <property type="entry name" value="PUTATIVE (AFU_ORTHOLOGUE AFUA_6G14510)-RELATED"/>
    <property type="match status" value="1"/>
</dbReference>
<dbReference type="PANTHER" id="PTHR13789">
    <property type="entry name" value="MONOOXYGENASE"/>
    <property type="match status" value="1"/>
</dbReference>
<dbReference type="OrthoDB" id="9782160at2"/>
<dbReference type="GO" id="GO:0071949">
    <property type="term" value="F:FAD binding"/>
    <property type="evidence" value="ECO:0007669"/>
    <property type="project" value="InterPro"/>
</dbReference>
<dbReference type="InterPro" id="IPR002938">
    <property type="entry name" value="FAD-bd"/>
</dbReference>
<dbReference type="PRINTS" id="PR00420">
    <property type="entry name" value="RNGMNOXGNASE"/>
</dbReference>
<dbReference type="RefSeq" id="WP_114897728.1">
    <property type="nucleotide sequence ID" value="NZ_CP031222.1"/>
</dbReference>
<dbReference type="Proteomes" id="UP000253940">
    <property type="component" value="Chromosome"/>
</dbReference>
<feature type="domain" description="FAD-binding" evidence="3">
    <location>
        <begin position="5"/>
        <end position="342"/>
    </location>
</feature>
<dbReference type="Pfam" id="PF01494">
    <property type="entry name" value="FAD_binding_3"/>
    <property type="match status" value="1"/>
</dbReference>
<keyword evidence="5" id="KW-1185">Reference proteome</keyword>
<dbReference type="InterPro" id="IPR036188">
    <property type="entry name" value="FAD/NAD-bd_sf"/>
</dbReference>
<evidence type="ECO:0000313" key="5">
    <source>
        <dbReference type="Proteomes" id="UP000253940"/>
    </source>
</evidence>
<evidence type="ECO:0000313" key="4">
    <source>
        <dbReference type="EMBL" id="AXI01618.1"/>
    </source>
</evidence>
<dbReference type="AlphaFoldDB" id="A0A345P2V9"/>
<reference evidence="4 5" key="1">
    <citation type="submission" date="2018-07" db="EMBL/GenBank/DDBJ databases">
        <title>Genome sequencing of Moraxellaceae gen. HYN0046.</title>
        <authorList>
            <person name="Kim M."/>
            <person name="Yi H."/>
        </authorList>
    </citation>
    <scope>NUCLEOTIDE SEQUENCE [LARGE SCALE GENOMIC DNA]</scope>
    <source>
        <strain evidence="4 5">HYN0046</strain>
    </source>
</reference>
<evidence type="ECO:0000256" key="1">
    <source>
        <dbReference type="ARBA" id="ARBA00023002"/>
    </source>
</evidence>
<name>A0A345P2V9_9GAMM</name>
<keyword evidence="1" id="KW-0560">Oxidoreductase</keyword>
<dbReference type="Gene3D" id="3.50.50.60">
    <property type="entry name" value="FAD/NAD(P)-binding domain"/>
    <property type="match status" value="1"/>
</dbReference>
<protein>
    <submittedName>
        <fullName evidence="4">FAD-dependent monooxygenase</fullName>
    </submittedName>
</protein>
<dbReference type="GO" id="GO:0004497">
    <property type="term" value="F:monooxygenase activity"/>
    <property type="evidence" value="ECO:0007669"/>
    <property type="project" value="UniProtKB-KW"/>
</dbReference>
<sequence length="412" mass="45853">MKRQSVAIIGAGTAGLATAIVLAKQGHDVTIFEQAIVMENVGAGLLLQPSGMAVFQHLGALEHALDLGAPVDALQGWSKTRLLVNSYYAEAASEWTGLGMHRAALCAVLMQQLKTLDIPISMATEVTAVIDHQDQMQVDTLTQGVSASLKFDMVLVANGARSQLRPEVWTRLNQPYPWGAVWAIVPETTMLDYRILHQFYHGASRMMGLLPTGSVPESGQRLTSIFWSLPSEQIDQWINAPQDEFQKWQDEVSQIWPAAGAWIKDSIQSSRQFMPARYRDVVMTCFGQNRLGVIGDAAHAMSPQLGQGANMALLDAWAIGQAFAKSTNYAEVWSQYHQLRQPSIRFYQSMSRLLTPFYQSHSTSYGVMRDVAFTWMYRLPWLRKQMAATISGVKTGPLREIDLESIRRSHPV</sequence>
<dbReference type="EMBL" id="CP031222">
    <property type="protein sequence ID" value="AXI01618.1"/>
    <property type="molecule type" value="Genomic_DNA"/>
</dbReference>
<evidence type="ECO:0000256" key="2">
    <source>
        <dbReference type="ARBA" id="ARBA00023033"/>
    </source>
</evidence>
<organism evidence="4 5">
    <name type="scientific">Aquirhabdus parva</name>
    <dbReference type="NCBI Taxonomy" id="2283318"/>
    <lineage>
        <taxon>Bacteria</taxon>
        <taxon>Pseudomonadati</taxon>
        <taxon>Pseudomonadota</taxon>
        <taxon>Gammaproteobacteria</taxon>
        <taxon>Moraxellales</taxon>
        <taxon>Moraxellaceae</taxon>
        <taxon>Aquirhabdus</taxon>
    </lineage>
</organism>
<dbReference type="SUPFAM" id="SSF51905">
    <property type="entry name" value="FAD/NAD(P)-binding domain"/>
    <property type="match status" value="1"/>
</dbReference>
<evidence type="ECO:0000259" key="3">
    <source>
        <dbReference type="Pfam" id="PF01494"/>
    </source>
</evidence>
<proteinExistence type="predicted"/>
<keyword evidence="2 4" id="KW-0503">Monooxygenase</keyword>
<gene>
    <name evidence="4" type="ORF">HYN46_01120</name>
</gene>
<dbReference type="InterPro" id="IPR050493">
    <property type="entry name" value="FAD-dep_Monooxygenase_BioMet"/>
</dbReference>
<dbReference type="KEGG" id="mbah:HYN46_01120"/>